<name>A0A9W3V989_BACTU</name>
<keyword evidence="4" id="KW-0547">Nucleotide-binding</keyword>
<evidence type="ECO:0000256" key="2">
    <source>
        <dbReference type="ARBA" id="ARBA00022428"/>
    </source>
</evidence>
<gene>
    <name evidence="5" type="ORF">D7J84_07090</name>
</gene>
<dbReference type="AlphaFoldDB" id="A0A9W3V989"/>
<dbReference type="EMBL" id="CP032608">
    <property type="protein sequence ID" value="AYF80995.1"/>
    <property type="molecule type" value="Genomic_DNA"/>
</dbReference>
<evidence type="ECO:0000256" key="1">
    <source>
        <dbReference type="ARBA" id="ARBA00006432"/>
    </source>
</evidence>
<keyword evidence="2" id="KW-0474">Menaquinone biosynthesis</keyword>
<proteinExistence type="inferred from homology"/>
<dbReference type="Pfam" id="PF00501">
    <property type="entry name" value="AMP-binding"/>
    <property type="match status" value="1"/>
</dbReference>
<evidence type="ECO:0000256" key="4">
    <source>
        <dbReference type="ARBA" id="ARBA00022840"/>
    </source>
</evidence>
<dbReference type="SUPFAM" id="SSF56801">
    <property type="entry name" value="Acetyl-CoA synthetase-like"/>
    <property type="match status" value="1"/>
</dbReference>
<keyword evidence="4" id="KW-0067">ATP-binding</keyword>
<comment type="similarity">
    <text evidence="1">Belongs to the ATP-dependent AMP-binding enzyme family.</text>
</comment>
<dbReference type="InterPro" id="IPR042099">
    <property type="entry name" value="ANL_N_sf"/>
</dbReference>
<evidence type="ECO:0000313" key="5">
    <source>
        <dbReference type="EMBL" id="AYF80995.1"/>
    </source>
</evidence>
<dbReference type="InterPro" id="IPR000873">
    <property type="entry name" value="AMP-dep_synth/lig_dom"/>
</dbReference>
<reference evidence="5 6" key="1">
    <citation type="submission" date="2018-09" db="EMBL/GenBank/DDBJ databases">
        <title>Complete genome of Bacillus thuringiensis strain QZL38.</title>
        <authorList>
            <person name="Song F."/>
        </authorList>
    </citation>
    <scope>NUCLEOTIDE SEQUENCE [LARGE SCALE GENOMIC DNA]</scope>
    <source>
        <strain evidence="5 6">QZL38</strain>
    </source>
</reference>
<sequence length="520" mass="58969">MYMTIGRIFDLSVGKYPNKEALVEPEKNIRWTYKQWDEQINKTAHALLEDGVRKGDTVSVYLYNCREFVNVYLACAKIGAIFNPINFRLKAKEVSYILQDASSKVVVFEKAVESTVAIIERDFPNTSFWSIENDKPSYASSYHEKVNAASSEKVNIEIDEMDYCSMLYTSGTTGHPKGVLHRHREMTEHSMICTYFLKYNRDSVGLVVAPLYHCGELNAGIIPRIQVGGKNVILHHFDTETVLHTIQEEKITTFFAAPTMWNMLLQKDLAQYDLTSMKIGIYGGAAMAPALVKECKERLYIDLVQIYGMTEMGPVVAFLVEEDQITKAGSAGTPCFSHEVRIVKPNEDAPAEPEDVLPPYEVGEIILRGPTMMAGYHNREEANKKSMYKGWYHSGDLGYFDKDGYLFVADRVDDMVISGGVNIYPREIEDFLHSHPGILDVAVLGEPDELWGERVVAVIVKKDETITEADLETYCKESDELADYKRPRHYLFVDELPRNASGKLQKFVLRESLKGAKNRK</sequence>
<organism evidence="5 6">
    <name type="scientific">Bacillus thuringiensis</name>
    <dbReference type="NCBI Taxonomy" id="1428"/>
    <lineage>
        <taxon>Bacteria</taxon>
        <taxon>Bacillati</taxon>
        <taxon>Bacillota</taxon>
        <taxon>Bacilli</taxon>
        <taxon>Bacillales</taxon>
        <taxon>Bacillaceae</taxon>
        <taxon>Bacillus</taxon>
        <taxon>Bacillus cereus group</taxon>
    </lineage>
</organism>
<dbReference type="Pfam" id="PF13193">
    <property type="entry name" value="AMP-binding_C"/>
    <property type="match status" value="1"/>
</dbReference>
<dbReference type="Proteomes" id="UP000269847">
    <property type="component" value="Chromosome"/>
</dbReference>
<dbReference type="PROSITE" id="PS00455">
    <property type="entry name" value="AMP_BINDING"/>
    <property type="match status" value="1"/>
</dbReference>
<dbReference type="CDD" id="cd17631">
    <property type="entry name" value="FACL_FadD13-like"/>
    <property type="match status" value="1"/>
</dbReference>
<dbReference type="PANTHER" id="PTHR43767">
    <property type="entry name" value="LONG-CHAIN-FATTY-ACID--COA LIGASE"/>
    <property type="match status" value="1"/>
</dbReference>
<dbReference type="NCBIfam" id="NF004837">
    <property type="entry name" value="PRK06187.1"/>
    <property type="match status" value="1"/>
</dbReference>
<dbReference type="InterPro" id="IPR020845">
    <property type="entry name" value="AMP-binding_CS"/>
</dbReference>
<dbReference type="GO" id="GO:0005524">
    <property type="term" value="F:ATP binding"/>
    <property type="evidence" value="ECO:0007669"/>
    <property type="project" value="UniProtKB-KW"/>
</dbReference>
<accession>A0A9W3V989</accession>
<evidence type="ECO:0000313" key="6">
    <source>
        <dbReference type="Proteomes" id="UP000269847"/>
    </source>
</evidence>
<dbReference type="Gene3D" id="3.40.50.12780">
    <property type="entry name" value="N-terminal domain of ligase-like"/>
    <property type="match status" value="1"/>
</dbReference>
<dbReference type="FunFam" id="3.30.300.30:FF:000008">
    <property type="entry name" value="2,3-dihydroxybenzoate-AMP ligase"/>
    <property type="match status" value="1"/>
</dbReference>
<protein>
    <submittedName>
        <fullName evidence="5">Fatty acid--CoA ligase</fullName>
    </submittedName>
</protein>
<dbReference type="InterPro" id="IPR045851">
    <property type="entry name" value="AMP-bd_C_sf"/>
</dbReference>
<dbReference type="GO" id="GO:0016878">
    <property type="term" value="F:acid-thiol ligase activity"/>
    <property type="evidence" value="ECO:0007669"/>
    <property type="project" value="UniProtKB-ARBA"/>
</dbReference>
<evidence type="ECO:0000256" key="3">
    <source>
        <dbReference type="ARBA" id="ARBA00022598"/>
    </source>
</evidence>
<dbReference type="GO" id="GO:0009234">
    <property type="term" value="P:menaquinone biosynthetic process"/>
    <property type="evidence" value="ECO:0007669"/>
    <property type="project" value="UniProtKB-KW"/>
</dbReference>
<dbReference type="InterPro" id="IPR025110">
    <property type="entry name" value="AMP-bd_C"/>
</dbReference>
<dbReference type="RefSeq" id="WP_000281981.1">
    <property type="nucleotide sequence ID" value="NZ_CP014282.1"/>
</dbReference>
<dbReference type="InterPro" id="IPR050237">
    <property type="entry name" value="ATP-dep_AMP-bd_enzyme"/>
</dbReference>
<keyword evidence="3 5" id="KW-0436">Ligase</keyword>
<dbReference type="PANTHER" id="PTHR43767:SF1">
    <property type="entry name" value="NONRIBOSOMAL PEPTIDE SYNTHASE PES1 (EUROFUNG)-RELATED"/>
    <property type="match status" value="1"/>
</dbReference>
<dbReference type="Gene3D" id="3.30.300.30">
    <property type="match status" value="1"/>
</dbReference>